<protein>
    <recommendedName>
        <fullName evidence="4">Hydrogenase maturation factor HypA</fullName>
    </recommendedName>
</protein>
<evidence type="ECO:0000313" key="5">
    <source>
        <dbReference type="EMBL" id="AIZ56299.1"/>
    </source>
</evidence>
<feature type="binding site" evidence="4">
    <location>
        <position position="73"/>
    </location>
    <ligand>
        <name>Zn(2+)</name>
        <dbReference type="ChEBI" id="CHEBI:29105"/>
    </ligand>
</feature>
<feature type="binding site" evidence="4">
    <location>
        <position position="2"/>
    </location>
    <ligand>
        <name>Ni(2+)</name>
        <dbReference type="ChEBI" id="CHEBI:49786"/>
    </ligand>
</feature>
<evidence type="ECO:0000256" key="1">
    <source>
        <dbReference type="ARBA" id="ARBA00022596"/>
    </source>
</evidence>
<dbReference type="AlphaFoldDB" id="A0A0A7LB49"/>
<dbReference type="Pfam" id="PF01155">
    <property type="entry name" value="HypA"/>
    <property type="match status" value="1"/>
</dbReference>
<evidence type="ECO:0000256" key="2">
    <source>
        <dbReference type="ARBA" id="ARBA00022723"/>
    </source>
</evidence>
<keyword evidence="6" id="KW-1185">Reference proteome</keyword>
<dbReference type="GO" id="GO:0008270">
    <property type="term" value="F:zinc ion binding"/>
    <property type="evidence" value="ECO:0007669"/>
    <property type="project" value="UniProtKB-UniRule"/>
</dbReference>
<keyword evidence="1 4" id="KW-0533">Nickel</keyword>
<keyword evidence="2 4" id="KW-0479">Metal-binding</keyword>
<dbReference type="PANTHER" id="PTHR34535:SF3">
    <property type="entry name" value="HYDROGENASE MATURATION FACTOR HYPA"/>
    <property type="match status" value="1"/>
</dbReference>
<keyword evidence="3 4" id="KW-0862">Zinc</keyword>
<evidence type="ECO:0000256" key="3">
    <source>
        <dbReference type="ARBA" id="ARBA00022833"/>
    </source>
</evidence>
<feature type="binding site" evidence="4">
    <location>
        <position position="103"/>
    </location>
    <ligand>
        <name>Zn(2+)</name>
        <dbReference type="ChEBI" id="CHEBI:29105"/>
    </ligand>
</feature>
<dbReference type="EMBL" id="CP010070">
    <property type="protein sequence ID" value="AIZ56299.1"/>
    <property type="molecule type" value="Genomic_DNA"/>
</dbReference>
<reference evidence="5 6" key="1">
    <citation type="journal article" date="2014" name="Appl. Environ. Microbiol.">
        <title>Comparative Genome Analysis of 'Candidatus Methanoplasma termitum' Indicates a New Mode of Energy Metabolism in the Seventh Order of Methanogens.</title>
        <authorList>
            <person name="Lang K."/>
            <person name="Schuldes J."/>
            <person name="Klingl A."/>
            <person name="Poehlein A."/>
            <person name="Daniel R."/>
            <person name="Brune A."/>
        </authorList>
    </citation>
    <scope>NUCLEOTIDE SEQUENCE [LARGE SCALE GENOMIC DNA]</scope>
    <source>
        <strain evidence="6">Mpt1</strain>
    </source>
</reference>
<evidence type="ECO:0000256" key="4">
    <source>
        <dbReference type="HAMAP-Rule" id="MF_00213"/>
    </source>
</evidence>
<feature type="binding site" evidence="4">
    <location>
        <position position="76"/>
    </location>
    <ligand>
        <name>Zn(2+)</name>
        <dbReference type="ChEBI" id="CHEBI:29105"/>
    </ligand>
</feature>
<evidence type="ECO:0000313" key="6">
    <source>
        <dbReference type="Proteomes" id="UP000030787"/>
    </source>
</evidence>
<dbReference type="InterPro" id="IPR000688">
    <property type="entry name" value="HypA/HybF"/>
</dbReference>
<dbReference type="HAMAP" id="MF_00213">
    <property type="entry name" value="HypA_HybF"/>
    <property type="match status" value="1"/>
</dbReference>
<dbReference type="RefSeq" id="WP_048111626.1">
    <property type="nucleotide sequence ID" value="NZ_CP010070.1"/>
</dbReference>
<dbReference type="GO" id="GO:0016151">
    <property type="term" value="F:nickel cation binding"/>
    <property type="evidence" value="ECO:0007669"/>
    <property type="project" value="UniProtKB-UniRule"/>
</dbReference>
<name>A0A0A7LB49_9ARCH</name>
<dbReference type="GO" id="GO:0051604">
    <property type="term" value="P:protein maturation"/>
    <property type="evidence" value="ECO:0007669"/>
    <property type="project" value="InterPro"/>
</dbReference>
<dbReference type="KEGG" id="mear:Mpt1_c04050"/>
<sequence>MHEVSVMADLIEAIKKELERYDVVSVKEVYLIVGKLTNLGSEQLEFAFEIMSKDSILDGSKLTIKEEEIEVRCSQCGYEGPVNNMDIGEESHFSVPILSCPKCGSAVIITAGKSCRVSSIDIEEAD</sequence>
<proteinExistence type="inferred from homology"/>
<dbReference type="Gene3D" id="3.30.2320.80">
    <property type="match status" value="1"/>
</dbReference>
<dbReference type="PIRSF" id="PIRSF004761">
    <property type="entry name" value="Hydrgn_mat_HypA"/>
    <property type="match status" value="1"/>
</dbReference>
<dbReference type="HOGENOM" id="CLU_126929_2_0_2"/>
<dbReference type="NCBIfam" id="TIGR00100">
    <property type="entry name" value="hypA"/>
    <property type="match status" value="1"/>
</dbReference>
<gene>
    <name evidence="4 5" type="primary">hypA</name>
    <name evidence="5" type="ORF">Mpt1_c04050</name>
</gene>
<dbReference type="Proteomes" id="UP000030787">
    <property type="component" value="Chromosome"/>
</dbReference>
<accession>A0A0A7LB49</accession>
<feature type="binding site" evidence="4">
    <location>
        <position position="100"/>
    </location>
    <ligand>
        <name>Zn(2+)</name>
        <dbReference type="ChEBI" id="CHEBI:29105"/>
    </ligand>
</feature>
<dbReference type="STRING" id="1577791.Mpt1_c04050"/>
<dbReference type="PANTHER" id="PTHR34535">
    <property type="entry name" value="HYDROGENASE MATURATION FACTOR HYPA"/>
    <property type="match status" value="1"/>
</dbReference>
<comment type="function">
    <text evidence="4">Involved in the maturation of [NiFe] hydrogenases. Required for nickel insertion into the metal center of the hydrogenase.</text>
</comment>
<comment type="similarity">
    <text evidence="4">Belongs to the HypA/HybF family.</text>
</comment>
<dbReference type="GeneID" id="24818075"/>
<organism evidence="5 6">
    <name type="scientific">Candidatus Methanoplasma termitum</name>
    <dbReference type="NCBI Taxonomy" id="1577791"/>
    <lineage>
        <taxon>Archaea</taxon>
        <taxon>Methanobacteriati</taxon>
        <taxon>Thermoplasmatota</taxon>
        <taxon>Thermoplasmata</taxon>
        <taxon>Methanomassiliicoccales</taxon>
        <taxon>Methanomassiliicoccaceae</taxon>
        <taxon>Candidatus Methanoplasma</taxon>
    </lineage>
</organism>